<dbReference type="OrthoDB" id="7065198at2"/>
<feature type="transmembrane region" description="Helical" evidence="1">
    <location>
        <begin position="6"/>
        <end position="26"/>
    </location>
</feature>
<protein>
    <submittedName>
        <fullName evidence="2">Uncharacterized protein</fullName>
    </submittedName>
</protein>
<dbReference type="EMBL" id="CP031124">
    <property type="protein sequence ID" value="AXF84619.1"/>
    <property type="molecule type" value="Genomic_DNA"/>
</dbReference>
<keyword evidence="1" id="KW-0812">Transmembrane</keyword>
<evidence type="ECO:0000256" key="1">
    <source>
        <dbReference type="SAM" id="Phobius"/>
    </source>
</evidence>
<accession>A0A345D8D1</accession>
<organism evidence="2 3">
    <name type="scientific">Ephemeroptericola cinctiostellae</name>
    <dbReference type="NCBI Taxonomy" id="2268024"/>
    <lineage>
        <taxon>Bacteria</taxon>
        <taxon>Pseudomonadati</taxon>
        <taxon>Pseudomonadota</taxon>
        <taxon>Betaproteobacteria</taxon>
        <taxon>Burkholderiales</taxon>
        <taxon>Burkholderiaceae</taxon>
        <taxon>Ephemeroptericola</taxon>
    </lineage>
</organism>
<keyword evidence="1" id="KW-0472">Membrane</keyword>
<keyword evidence="1" id="KW-1133">Transmembrane helix</keyword>
<sequence length="147" mass="16671">MSSEIIASIGTMLSALILATVSYWFTKKREREAELRREKLEHYKEFVVSINGVMRGNINKDGKQSFSIACNKLNLIAPQPIIIALQAFQQETADSNVDRTDDSKHDRLLSNLFYEMRKDLGVTPKDDRDTFKIGLWAPSETSSKLSS</sequence>
<name>A0A345D8D1_9BURK</name>
<dbReference type="KEGG" id="hyf:DTO96_100329"/>
<keyword evidence="3" id="KW-1185">Reference proteome</keyword>
<dbReference type="AlphaFoldDB" id="A0A345D8D1"/>
<proteinExistence type="predicted"/>
<dbReference type="Proteomes" id="UP000252182">
    <property type="component" value="Chromosome"/>
</dbReference>
<reference evidence="3" key="1">
    <citation type="submission" date="2018-07" db="EMBL/GenBank/DDBJ databases">
        <authorList>
            <person name="Kim H."/>
        </authorList>
    </citation>
    <scope>NUCLEOTIDE SEQUENCE [LARGE SCALE GENOMIC DNA]</scope>
    <source>
        <strain evidence="3">F02</strain>
    </source>
</reference>
<dbReference type="RefSeq" id="WP_114561896.1">
    <property type="nucleotide sequence ID" value="NZ_CP031124.1"/>
</dbReference>
<evidence type="ECO:0000313" key="2">
    <source>
        <dbReference type="EMBL" id="AXF84619.1"/>
    </source>
</evidence>
<evidence type="ECO:0000313" key="3">
    <source>
        <dbReference type="Proteomes" id="UP000252182"/>
    </source>
</evidence>
<gene>
    <name evidence="2" type="ORF">DTO96_100329</name>
</gene>